<proteinExistence type="predicted"/>
<name>A0A061QQX1_9CHLO</name>
<evidence type="ECO:0000256" key="1">
    <source>
        <dbReference type="SAM" id="MobiDB-lite"/>
    </source>
</evidence>
<evidence type="ECO:0000313" key="2">
    <source>
        <dbReference type="EMBL" id="JAC60850.1"/>
    </source>
</evidence>
<gene>
    <name evidence="2" type="ORF">TSPGSL018_27847</name>
</gene>
<organism evidence="2">
    <name type="scientific">Tetraselmis sp. GSL018</name>
    <dbReference type="NCBI Taxonomy" id="582737"/>
    <lineage>
        <taxon>Eukaryota</taxon>
        <taxon>Viridiplantae</taxon>
        <taxon>Chlorophyta</taxon>
        <taxon>core chlorophytes</taxon>
        <taxon>Chlorodendrophyceae</taxon>
        <taxon>Chlorodendrales</taxon>
        <taxon>Chlorodendraceae</taxon>
        <taxon>Tetraselmis</taxon>
    </lineage>
</organism>
<protein>
    <submittedName>
        <fullName evidence="2">Uncharacterized protein</fullName>
    </submittedName>
</protein>
<dbReference type="AlphaFoldDB" id="A0A061QQX1"/>
<feature type="compositionally biased region" description="Polar residues" evidence="1">
    <location>
        <begin position="48"/>
        <end position="57"/>
    </location>
</feature>
<feature type="region of interest" description="Disordered" evidence="1">
    <location>
        <begin position="1"/>
        <end position="57"/>
    </location>
</feature>
<accession>A0A061QQX1</accession>
<sequence length="57" mass="6457">MSTLIAPEPQQLQRERMGATRSKQNTSHKCGQSHKKHIDQKQIKTLEKTGTNQTVQA</sequence>
<dbReference type="EMBL" id="GBEZ01026354">
    <property type="protein sequence ID" value="JAC60850.1"/>
    <property type="molecule type" value="Transcribed_RNA"/>
</dbReference>
<feature type="compositionally biased region" description="Polar residues" evidence="1">
    <location>
        <begin position="21"/>
        <end position="30"/>
    </location>
</feature>
<reference evidence="2" key="1">
    <citation type="submission" date="2014-05" db="EMBL/GenBank/DDBJ databases">
        <title>The transcriptome of the halophilic microalga Tetraselmis sp. GSL018 isolated from the Great Salt Lake, Utah.</title>
        <authorList>
            <person name="Jinkerson R.E."/>
            <person name="D'Adamo S."/>
            <person name="Posewitz M.C."/>
        </authorList>
    </citation>
    <scope>NUCLEOTIDE SEQUENCE</scope>
    <source>
        <strain evidence="2">GSL018</strain>
    </source>
</reference>